<sequence>MEKEARIYIYNDLYNADGCIKNETADCCFPLSKCIKLLAFIDGHYHLTQTEHHEEIENPDFQNYEAVFYVPGEADNPEYRLVCEMLNEKSVLRTFFNTLRNSEHYWLVKHLISAADCKNSNIRDISQRYGLSGTHFRRLCQRYIGNQSKHQLRHWRGVTSVLDILVKEHSLTRIAADNGYCSASHFSNEIKILFGMSPRKIRNLNHVVKK</sequence>
<dbReference type="GO" id="GO:0043565">
    <property type="term" value="F:sequence-specific DNA binding"/>
    <property type="evidence" value="ECO:0007669"/>
    <property type="project" value="InterPro"/>
</dbReference>
<dbReference type="SUPFAM" id="SSF46689">
    <property type="entry name" value="Homeodomain-like"/>
    <property type="match status" value="1"/>
</dbReference>
<dbReference type="Proteomes" id="UP000092247">
    <property type="component" value="Unassembled WGS sequence"/>
</dbReference>
<dbReference type="PANTHER" id="PTHR43280:SF2">
    <property type="entry name" value="HTH-TYPE TRANSCRIPTIONAL REGULATOR EXSA"/>
    <property type="match status" value="1"/>
</dbReference>
<gene>
    <name evidence="5" type="ORF">AYY17_16300</name>
</gene>
<evidence type="ECO:0000256" key="2">
    <source>
        <dbReference type="ARBA" id="ARBA00023125"/>
    </source>
</evidence>
<keyword evidence="1" id="KW-0805">Transcription regulation</keyword>
<evidence type="ECO:0000313" key="5">
    <source>
        <dbReference type="EMBL" id="OBU10421.1"/>
    </source>
</evidence>
<protein>
    <recommendedName>
        <fullName evidence="4">HTH araC/xylS-type domain-containing protein</fullName>
    </recommendedName>
</protein>
<dbReference type="InterPro" id="IPR009057">
    <property type="entry name" value="Homeodomain-like_sf"/>
</dbReference>
<dbReference type="AlphaFoldDB" id="A0A1B8HMD2"/>
<feature type="domain" description="HTH araC/xylS-type" evidence="4">
    <location>
        <begin position="101"/>
        <end position="204"/>
    </location>
</feature>
<dbReference type="Gene3D" id="1.10.10.60">
    <property type="entry name" value="Homeodomain-like"/>
    <property type="match status" value="1"/>
</dbReference>
<dbReference type="PROSITE" id="PS01124">
    <property type="entry name" value="HTH_ARAC_FAMILY_2"/>
    <property type="match status" value="1"/>
</dbReference>
<dbReference type="GO" id="GO:0003700">
    <property type="term" value="F:DNA-binding transcription factor activity"/>
    <property type="evidence" value="ECO:0007669"/>
    <property type="project" value="InterPro"/>
</dbReference>
<evidence type="ECO:0000259" key="4">
    <source>
        <dbReference type="PROSITE" id="PS01124"/>
    </source>
</evidence>
<reference evidence="5 6" key="1">
    <citation type="submission" date="2016-06" db="EMBL/GenBank/DDBJ databases">
        <authorList>
            <person name="Kjaerup R.B."/>
            <person name="Dalgaard T.S."/>
            <person name="Juul-Madsen H.R."/>
        </authorList>
    </citation>
    <scope>NUCLEOTIDE SEQUENCE [LARGE SCALE GENOMIC DNA]</scope>
    <source>
        <strain evidence="5 6">GCSL-Mp3</strain>
    </source>
</reference>
<dbReference type="Pfam" id="PF12833">
    <property type="entry name" value="HTH_18"/>
    <property type="match status" value="1"/>
</dbReference>
<keyword evidence="2" id="KW-0238">DNA-binding</keyword>
<keyword evidence="3" id="KW-0804">Transcription</keyword>
<comment type="caution">
    <text evidence="5">The sequence shown here is derived from an EMBL/GenBank/DDBJ whole genome shotgun (WGS) entry which is preliminary data.</text>
</comment>
<dbReference type="PANTHER" id="PTHR43280">
    <property type="entry name" value="ARAC-FAMILY TRANSCRIPTIONAL REGULATOR"/>
    <property type="match status" value="1"/>
</dbReference>
<evidence type="ECO:0000256" key="3">
    <source>
        <dbReference type="ARBA" id="ARBA00023163"/>
    </source>
</evidence>
<dbReference type="InterPro" id="IPR018060">
    <property type="entry name" value="HTH_AraC"/>
</dbReference>
<evidence type="ECO:0000256" key="1">
    <source>
        <dbReference type="ARBA" id="ARBA00023015"/>
    </source>
</evidence>
<dbReference type="SMART" id="SM00342">
    <property type="entry name" value="HTH_ARAC"/>
    <property type="match status" value="1"/>
</dbReference>
<evidence type="ECO:0000313" key="6">
    <source>
        <dbReference type="Proteomes" id="UP000092247"/>
    </source>
</evidence>
<name>A0A1B8HMD2_9GAMM</name>
<organism evidence="5 6">
    <name type="scientific">Morganella psychrotolerans</name>
    <dbReference type="NCBI Taxonomy" id="368603"/>
    <lineage>
        <taxon>Bacteria</taxon>
        <taxon>Pseudomonadati</taxon>
        <taxon>Pseudomonadota</taxon>
        <taxon>Gammaproteobacteria</taxon>
        <taxon>Enterobacterales</taxon>
        <taxon>Morganellaceae</taxon>
        <taxon>Morganella</taxon>
    </lineage>
</organism>
<dbReference type="EMBL" id="LZEX01000004">
    <property type="protein sequence ID" value="OBU10421.1"/>
    <property type="molecule type" value="Genomic_DNA"/>
</dbReference>
<proteinExistence type="predicted"/>
<accession>A0A1B8HMD2</accession>